<organism evidence="1 2">
    <name type="scientific">Belnapia arida</name>
    <dbReference type="NCBI Taxonomy" id="2804533"/>
    <lineage>
        <taxon>Bacteria</taxon>
        <taxon>Pseudomonadati</taxon>
        <taxon>Pseudomonadota</taxon>
        <taxon>Alphaproteobacteria</taxon>
        <taxon>Acetobacterales</taxon>
        <taxon>Roseomonadaceae</taxon>
        <taxon>Belnapia</taxon>
    </lineage>
</organism>
<dbReference type="EMBL" id="JAETWB010000007">
    <property type="protein sequence ID" value="MBL6079632.1"/>
    <property type="molecule type" value="Genomic_DNA"/>
</dbReference>
<dbReference type="InterPro" id="IPR029069">
    <property type="entry name" value="HotDog_dom_sf"/>
</dbReference>
<gene>
    <name evidence="1" type="ORF">JMJ56_16560</name>
</gene>
<accession>A0ABS1U4P1</accession>
<evidence type="ECO:0008006" key="3">
    <source>
        <dbReference type="Google" id="ProtNLM"/>
    </source>
</evidence>
<name>A0ABS1U4P1_9PROT</name>
<dbReference type="RefSeq" id="WP_202832871.1">
    <property type="nucleotide sequence ID" value="NZ_JAETWB010000007.1"/>
</dbReference>
<comment type="caution">
    <text evidence="1">The sequence shown here is derived from an EMBL/GenBank/DDBJ whole genome shotgun (WGS) entry which is preliminary data.</text>
</comment>
<evidence type="ECO:0000313" key="2">
    <source>
        <dbReference type="Proteomes" id="UP000660885"/>
    </source>
</evidence>
<dbReference type="Proteomes" id="UP000660885">
    <property type="component" value="Unassembled WGS sequence"/>
</dbReference>
<dbReference type="SUPFAM" id="SSF54637">
    <property type="entry name" value="Thioesterase/thiol ester dehydrase-isomerase"/>
    <property type="match status" value="2"/>
</dbReference>
<reference evidence="1 2" key="1">
    <citation type="submission" date="2021-01" db="EMBL/GenBank/DDBJ databases">
        <title>Belnapia mucosa sp. nov. and Belnapia arida sp. nov., isolated from the Tabernas Desert (Almeria, Spain).</title>
        <authorList>
            <person name="Molina-Menor E."/>
            <person name="Vidal-Verdu A."/>
            <person name="Calonge A."/>
            <person name="Satari L."/>
            <person name="Pereto J."/>
            <person name="Porcar M."/>
        </authorList>
    </citation>
    <scope>NUCLEOTIDE SEQUENCE [LARGE SCALE GENOMIC DNA]</scope>
    <source>
        <strain evidence="1 2">T18</strain>
    </source>
</reference>
<proteinExistence type="predicted"/>
<dbReference type="Gene3D" id="3.10.129.10">
    <property type="entry name" value="Hotdog Thioesterase"/>
    <property type="match status" value="2"/>
</dbReference>
<keyword evidence="2" id="KW-1185">Reference proteome</keyword>
<sequence length="269" mass="29331">MTVSAFAPYSLSAFNTSQASENKIHDDTVAARLGFAGGLVPGVEVYAYATHFPLALWGRPWLEQGTMDCKLLKPVYDGRIVTVTASRSASGLDVTVESERISCASGSASLPSEPPAMPDLASFPVVPARRERPNVNDAVFPVGEWLGANPFEVTEDYASSYLRDVRETNPIYSTEMVVHPGIILRMCNWSLSHNVQMGAWIHIASAVRNLGLARVGDVLTTRAKVLANYDRKGHRIVELDVLVIANDLVPVAHVHHSAIYRPRQLAELA</sequence>
<protein>
    <recommendedName>
        <fullName evidence="3">Acyl dehydratase</fullName>
    </recommendedName>
</protein>
<evidence type="ECO:0000313" key="1">
    <source>
        <dbReference type="EMBL" id="MBL6079632.1"/>
    </source>
</evidence>